<keyword evidence="1" id="KW-0732">Signal</keyword>
<accession>A0A1X2H1M6</accession>
<evidence type="ECO:0000313" key="3">
    <source>
        <dbReference type="Proteomes" id="UP000242180"/>
    </source>
</evidence>
<name>A0A1X2H1M6_SYNRA</name>
<evidence type="ECO:0000313" key="2">
    <source>
        <dbReference type="EMBL" id="ORY91325.1"/>
    </source>
</evidence>
<sequence length="589" mass="66615">MLLRTFIQSATLASGLLLLTNAAGVVAQNDTNKDIFYKVISNCKNQSMVVKVDGQQMYPMIQSPQSPILYIGFAPAAQHYYQYGMINDNNDTMAAMEAFQRRPVSSNETENEFFNRTWNRWDVHQLPQVLPPLPAINRIHSSLHEDGRIPTMHFIANQSEVDEMHRNSTADITVLTNMTYISHNDTQTFKDVEVSLAGRSSRWMPKLSYNLKLEKKEKHQALYDYTRVKLRALATDPSYIREEIAYKIIDAVGLASTKSSFVRVFINDQAVGLFGIIENYKDPWLRNEFGGGDKDYEQGVLYQGKMATAESGLANHTSDLSFYNNNKTAYSEGQYEIKEDPTDDDDDDFGSLKDFTKFIAEAPTSGDKAVEKWQKELDTDSFLRSMALEVLVGYSDGYLSLADNYYLYQDVNHGKRMIYIPSDLDMTFGSGILNMTRMLDGNPQVYPGLELRPLMNQILRVPEFQTEFQDLIKNLTQHLVNPKVMNQTIDDTVAMLQEDVAWDQQLPRLNGMNISALQNQELEGSSLGINLPETIDNATVMDFMSRVGSNNITYMQAVNGPTGHSSLAGVKEWIAKKSANTARHFNITL</sequence>
<dbReference type="PANTHER" id="PTHR40050">
    <property type="entry name" value="INNER SPORE COAT PROTEIN H"/>
    <property type="match status" value="1"/>
</dbReference>
<dbReference type="OrthoDB" id="10267127at2759"/>
<dbReference type="Pfam" id="PF08757">
    <property type="entry name" value="CotH"/>
    <property type="match status" value="1"/>
</dbReference>
<gene>
    <name evidence="2" type="ORF">BCR43DRAFT_498903</name>
</gene>
<dbReference type="EMBL" id="MCGN01000011">
    <property type="protein sequence ID" value="ORY91325.1"/>
    <property type="molecule type" value="Genomic_DNA"/>
</dbReference>
<organism evidence="2 3">
    <name type="scientific">Syncephalastrum racemosum</name>
    <name type="common">Filamentous fungus</name>
    <dbReference type="NCBI Taxonomy" id="13706"/>
    <lineage>
        <taxon>Eukaryota</taxon>
        <taxon>Fungi</taxon>
        <taxon>Fungi incertae sedis</taxon>
        <taxon>Mucoromycota</taxon>
        <taxon>Mucoromycotina</taxon>
        <taxon>Mucoromycetes</taxon>
        <taxon>Mucorales</taxon>
        <taxon>Syncephalastraceae</taxon>
        <taxon>Syncephalastrum</taxon>
    </lineage>
</organism>
<protein>
    <submittedName>
        <fullName evidence="2">Coth protein-domain-containing protein</fullName>
    </submittedName>
</protein>
<reference evidence="2 3" key="1">
    <citation type="submission" date="2016-07" db="EMBL/GenBank/DDBJ databases">
        <title>Pervasive Adenine N6-methylation of Active Genes in Fungi.</title>
        <authorList>
            <consortium name="DOE Joint Genome Institute"/>
            <person name="Mondo S.J."/>
            <person name="Dannebaum R.O."/>
            <person name="Kuo R.C."/>
            <person name="Labutti K."/>
            <person name="Haridas S."/>
            <person name="Kuo A."/>
            <person name="Salamov A."/>
            <person name="Ahrendt S.R."/>
            <person name="Lipzen A."/>
            <person name="Sullivan W."/>
            <person name="Andreopoulos W.B."/>
            <person name="Clum A."/>
            <person name="Lindquist E."/>
            <person name="Daum C."/>
            <person name="Ramamoorthy G.K."/>
            <person name="Gryganskyi A."/>
            <person name="Culley D."/>
            <person name="Magnuson J.K."/>
            <person name="James T.Y."/>
            <person name="O'Malley M.A."/>
            <person name="Stajich J.E."/>
            <person name="Spatafora J.W."/>
            <person name="Visel A."/>
            <person name="Grigoriev I.V."/>
        </authorList>
    </citation>
    <scope>NUCLEOTIDE SEQUENCE [LARGE SCALE GENOMIC DNA]</scope>
    <source>
        <strain evidence="2 3">NRRL 2496</strain>
    </source>
</reference>
<dbReference type="OMA" id="PWLANTF"/>
<comment type="caution">
    <text evidence="2">The sequence shown here is derived from an EMBL/GenBank/DDBJ whole genome shotgun (WGS) entry which is preliminary data.</text>
</comment>
<proteinExistence type="predicted"/>
<feature type="chain" id="PRO_5013072471" evidence="1">
    <location>
        <begin position="28"/>
        <end position="589"/>
    </location>
</feature>
<dbReference type="AlphaFoldDB" id="A0A1X2H1M6"/>
<dbReference type="Proteomes" id="UP000242180">
    <property type="component" value="Unassembled WGS sequence"/>
</dbReference>
<dbReference type="InterPro" id="IPR014867">
    <property type="entry name" value="Spore_coat_CotH_CotH2/3/7"/>
</dbReference>
<feature type="signal peptide" evidence="1">
    <location>
        <begin position="1"/>
        <end position="27"/>
    </location>
</feature>
<dbReference type="STRING" id="13706.A0A1X2H1M6"/>
<evidence type="ECO:0000256" key="1">
    <source>
        <dbReference type="SAM" id="SignalP"/>
    </source>
</evidence>
<keyword evidence="3" id="KW-1185">Reference proteome</keyword>
<dbReference type="PANTHER" id="PTHR40050:SF1">
    <property type="entry name" value="INNER SPORE COAT PROTEIN H"/>
    <property type="match status" value="1"/>
</dbReference>
<dbReference type="InParanoid" id="A0A1X2H1M6"/>